<protein>
    <recommendedName>
        <fullName evidence="9">C2H2-type domain-containing protein</fullName>
    </recommendedName>
</protein>
<dbReference type="Proteomes" id="UP001165190">
    <property type="component" value="Unassembled WGS sequence"/>
</dbReference>
<keyword evidence="6" id="KW-0804">Transcription</keyword>
<dbReference type="InterPro" id="IPR013087">
    <property type="entry name" value="Znf_C2H2_type"/>
</dbReference>
<evidence type="ECO:0000256" key="1">
    <source>
        <dbReference type="ARBA" id="ARBA00004123"/>
    </source>
</evidence>
<accession>A0A9W7I1D5</accession>
<keyword evidence="4" id="KW-0862">Zinc</keyword>
<dbReference type="PANTHER" id="PTHR45801">
    <property type="entry name" value="OS07G0101800 PROTEIN"/>
    <property type="match status" value="1"/>
</dbReference>
<dbReference type="SMART" id="SM00355">
    <property type="entry name" value="ZnF_C2H2"/>
    <property type="match status" value="1"/>
</dbReference>
<organism evidence="10 11">
    <name type="scientific">Hibiscus trionum</name>
    <name type="common">Flower of an hour</name>
    <dbReference type="NCBI Taxonomy" id="183268"/>
    <lineage>
        <taxon>Eukaryota</taxon>
        <taxon>Viridiplantae</taxon>
        <taxon>Streptophyta</taxon>
        <taxon>Embryophyta</taxon>
        <taxon>Tracheophyta</taxon>
        <taxon>Spermatophyta</taxon>
        <taxon>Magnoliopsida</taxon>
        <taxon>eudicotyledons</taxon>
        <taxon>Gunneridae</taxon>
        <taxon>Pentapetalae</taxon>
        <taxon>rosids</taxon>
        <taxon>malvids</taxon>
        <taxon>Malvales</taxon>
        <taxon>Malvaceae</taxon>
        <taxon>Malvoideae</taxon>
        <taxon>Hibiscus</taxon>
    </lineage>
</organism>
<dbReference type="GO" id="GO:0005634">
    <property type="term" value="C:nucleus"/>
    <property type="evidence" value="ECO:0007669"/>
    <property type="project" value="UniProtKB-SubCell"/>
</dbReference>
<dbReference type="InterPro" id="IPR052426">
    <property type="entry name" value="Plant_dev_regulator"/>
</dbReference>
<comment type="subcellular location">
    <subcellularLocation>
        <location evidence="1">Nucleus</location>
    </subcellularLocation>
</comment>
<evidence type="ECO:0000256" key="6">
    <source>
        <dbReference type="ARBA" id="ARBA00023163"/>
    </source>
</evidence>
<reference evidence="10" key="1">
    <citation type="submission" date="2023-05" db="EMBL/GenBank/DDBJ databases">
        <title>Genome and transcriptome analyses reveal genes involved in the formation of fine ridges on petal epidermal cells in Hibiscus trionum.</title>
        <authorList>
            <person name="Koshimizu S."/>
            <person name="Masuda S."/>
            <person name="Ishii T."/>
            <person name="Shirasu K."/>
            <person name="Hoshino A."/>
            <person name="Arita M."/>
        </authorList>
    </citation>
    <scope>NUCLEOTIDE SEQUENCE</scope>
    <source>
        <strain evidence="10">Hamamatsu line</strain>
    </source>
</reference>
<dbReference type="Gene3D" id="3.30.160.60">
    <property type="entry name" value="Classic Zinc Finger"/>
    <property type="match status" value="1"/>
</dbReference>
<evidence type="ECO:0000256" key="2">
    <source>
        <dbReference type="ARBA" id="ARBA00022723"/>
    </source>
</evidence>
<dbReference type="Pfam" id="PF13912">
    <property type="entry name" value="zf-C2H2_6"/>
    <property type="match status" value="1"/>
</dbReference>
<evidence type="ECO:0000313" key="11">
    <source>
        <dbReference type="Proteomes" id="UP001165190"/>
    </source>
</evidence>
<keyword evidence="7" id="KW-0539">Nucleus</keyword>
<sequence length="172" mass="19176">MFLKPHFQVSMKCLSDPSWEEKAFAEDAARCLRGCIWPPRSYSCSFCSRVFRSAQALGGHMNVHRRDRAKLKQSTSYHYSIVEENQKGQSFGSDSAAKRCFNDVVSCSDDVETGLSVGLSTSVLFENRQINKRPKVVAVSALQCSPLRWEGIELKPAGSIEGLDLELRLGVL</sequence>
<evidence type="ECO:0000256" key="4">
    <source>
        <dbReference type="ARBA" id="ARBA00022833"/>
    </source>
</evidence>
<dbReference type="AlphaFoldDB" id="A0A9W7I1D5"/>
<name>A0A9W7I1D5_HIBTR</name>
<keyword evidence="5" id="KW-0805">Transcription regulation</keyword>
<dbReference type="PROSITE" id="PS50157">
    <property type="entry name" value="ZINC_FINGER_C2H2_2"/>
    <property type="match status" value="1"/>
</dbReference>
<dbReference type="InterPro" id="IPR036236">
    <property type="entry name" value="Znf_C2H2_sf"/>
</dbReference>
<evidence type="ECO:0000256" key="7">
    <source>
        <dbReference type="ARBA" id="ARBA00023242"/>
    </source>
</evidence>
<keyword evidence="2" id="KW-0479">Metal-binding</keyword>
<dbReference type="OrthoDB" id="1708403at2759"/>
<evidence type="ECO:0000256" key="3">
    <source>
        <dbReference type="ARBA" id="ARBA00022771"/>
    </source>
</evidence>
<evidence type="ECO:0000256" key="8">
    <source>
        <dbReference type="PROSITE-ProRule" id="PRU00042"/>
    </source>
</evidence>
<proteinExistence type="predicted"/>
<dbReference type="SUPFAM" id="SSF57667">
    <property type="entry name" value="beta-beta-alpha zinc fingers"/>
    <property type="match status" value="1"/>
</dbReference>
<evidence type="ECO:0000259" key="9">
    <source>
        <dbReference type="PROSITE" id="PS50157"/>
    </source>
</evidence>
<dbReference type="PANTHER" id="PTHR45801:SF5">
    <property type="entry name" value="OS05G0286100 PROTEIN"/>
    <property type="match status" value="1"/>
</dbReference>
<dbReference type="GO" id="GO:0008270">
    <property type="term" value="F:zinc ion binding"/>
    <property type="evidence" value="ECO:0007669"/>
    <property type="project" value="UniProtKB-KW"/>
</dbReference>
<gene>
    <name evidence="10" type="ORF">HRI_002385900</name>
</gene>
<comment type="caution">
    <text evidence="10">The sequence shown here is derived from an EMBL/GenBank/DDBJ whole genome shotgun (WGS) entry which is preliminary data.</text>
</comment>
<keyword evidence="11" id="KW-1185">Reference proteome</keyword>
<keyword evidence="3 8" id="KW-0863">Zinc-finger</keyword>
<dbReference type="EMBL" id="BSYR01000022">
    <property type="protein sequence ID" value="GMI87166.1"/>
    <property type="molecule type" value="Genomic_DNA"/>
</dbReference>
<evidence type="ECO:0000313" key="10">
    <source>
        <dbReference type="EMBL" id="GMI87166.1"/>
    </source>
</evidence>
<dbReference type="PROSITE" id="PS00028">
    <property type="entry name" value="ZINC_FINGER_C2H2_1"/>
    <property type="match status" value="1"/>
</dbReference>
<feature type="domain" description="C2H2-type" evidence="9">
    <location>
        <begin position="42"/>
        <end position="69"/>
    </location>
</feature>
<evidence type="ECO:0000256" key="5">
    <source>
        <dbReference type="ARBA" id="ARBA00023015"/>
    </source>
</evidence>